<dbReference type="PANTHER" id="PTHR41317:SF1">
    <property type="entry name" value="PD-(D_E)XK NUCLEASE FAMILY TRANSPOSASE"/>
    <property type="match status" value="1"/>
</dbReference>
<dbReference type="EMBL" id="SRHY01000001">
    <property type="protein sequence ID" value="TFJ94774.1"/>
    <property type="molecule type" value="Genomic_DNA"/>
</dbReference>
<dbReference type="NCBIfam" id="TIGR01784">
    <property type="entry name" value="T_den_put_tspse"/>
    <property type="match status" value="1"/>
</dbReference>
<accession>A0A4Y9AK34</accession>
<protein>
    <submittedName>
        <fullName evidence="2">Rpn family recombination-promoting nuclease/putative transposase</fullName>
    </submittedName>
</protein>
<gene>
    <name evidence="2" type="ORF">E4U82_00085</name>
</gene>
<reference evidence="2 3" key="1">
    <citation type="submission" date="2019-03" db="EMBL/GenBank/DDBJ databases">
        <title>Genome sequence of Lentibacillus salicampi ATCC BAA-719.</title>
        <authorList>
            <person name="Maclea K.S."/>
            <person name="Simoes Junior M."/>
        </authorList>
    </citation>
    <scope>NUCLEOTIDE SEQUENCE [LARGE SCALE GENOMIC DNA]</scope>
    <source>
        <strain evidence="2 3">ATCC BAA-719</strain>
    </source>
</reference>
<keyword evidence="3" id="KW-1185">Reference proteome</keyword>
<evidence type="ECO:0000256" key="1">
    <source>
        <dbReference type="SAM" id="MobiDB-lite"/>
    </source>
</evidence>
<proteinExistence type="predicted"/>
<feature type="region of interest" description="Disordered" evidence="1">
    <location>
        <begin position="253"/>
        <end position="318"/>
    </location>
</feature>
<sequence>MDLKVDYAFKQLFGNEKNKDITVVFLNAILQRTGRKRITDISFNNTEVPREYADDKESRLDLLVRTEDDEWINVEIQFTNKYDMVKRSLYYWSKIYTERHEKGMSYHLLRPVIAINIMNFDLFSETERFHTSYHLYEDEGQFKLTNVMEFHFIEMPKLLKDWKADRLDPWNDLLVRWLMLLGMIDSRNDEVYDEIYRELEAIAMSDDQLRDAFENWEELSMTQDQRLAYQSRLKQIMDEESFKADMEALKEDARKNNLEADRKNRETEKLNRETEKLNRETEKLNRETEKLNRETKKKEQEAARKKQETERMERETEKRLERAARKLLYKGMDMQFVAETTGFSLDKIAEIRENIQN</sequence>
<dbReference type="AlphaFoldDB" id="A0A4Y9AK34"/>
<dbReference type="InterPro" id="IPR010106">
    <property type="entry name" value="RpnA"/>
</dbReference>
<dbReference type="Proteomes" id="UP000298484">
    <property type="component" value="Unassembled WGS sequence"/>
</dbReference>
<organism evidence="2 3">
    <name type="scientific">Lentibacillus salicampi</name>
    <dbReference type="NCBI Taxonomy" id="175306"/>
    <lineage>
        <taxon>Bacteria</taxon>
        <taxon>Bacillati</taxon>
        <taxon>Bacillota</taxon>
        <taxon>Bacilli</taxon>
        <taxon>Bacillales</taxon>
        <taxon>Bacillaceae</taxon>
        <taxon>Lentibacillus</taxon>
    </lineage>
</organism>
<dbReference type="PANTHER" id="PTHR41317">
    <property type="entry name" value="PD-(D_E)XK NUCLEASE FAMILY TRANSPOSASE"/>
    <property type="match status" value="1"/>
</dbReference>
<evidence type="ECO:0000313" key="2">
    <source>
        <dbReference type="EMBL" id="TFJ94774.1"/>
    </source>
</evidence>
<comment type="caution">
    <text evidence="2">The sequence shown here is derived from an EMBL/GenBank/DDBJ whole genome shotgun (WGS) entry which is preliminary data.</text>
</comment>
<dbReference type="Pfam" id="PF12784">
    <property type="entry name" value="PDDEXK_2"/>
    <property type="match status" value="1"/>
</dbReference>
<evidence type="ECO:0000313" key="3">
    <source>
        <dbReference type="Proteomes" id="UP000298484"/>
    </source>
</evidence>
<name>A0A4Y9AK34_9BACI</name>
<dbReference type="OrthoDB" id="1097360at2"/>